<organism evidence="1 2">
    <name type="scientific">Streblomastix strix</name>
    <dbReference type="NCBI Taxonomy" id="222440"/>
    <lineage>
        <taxon>Eukaryota</taxon>
        <taxon>Metamonada</taxon>
        <taxon>Preaxostyla</taxon>
        <taxon>Oxymonadida</taxon>
        <taxon>Streblomastigidae</taxon>
        <taxon>Streblomastix</taxon>
    </lineage>
</organism>
<dbReference type="EMBL" id="SNRW01009505">
    <property type="protein sequence ID" value="KAA6377891.1"/>
    <property type="molecule type" value="Genomic_DNA"/>
</dbReference>
<dbReference type="PANTHER" id="PTHR33050:SF7">
    <property type="entry name" value="RIBONUCLEASE H"/>
    <property type="match status" value="1"/>
</dbReference>
<dbReference type="OrthoDB" id="2897838at2759"/>
<sequence length="411" mass="47748">MKVDGIKIRTDNQVSMYYINKCQAAKHLSATLDSILHLAEMNKWTLKAEYIPGIQNRVPDSLSRIVRSGDYSLHRDVLQKILDRLEIKISLDAFATRLNRQHRVFFSYKPDKWAMAIDVLSIRCTNEIPLLFSTVTLNIKNNQENMTGQSVMCDCNCNGRDRLEPGGVNSRLQDDQESLVPSAERSLSLQNEIQSGEQLFQYLLNQRGLQYSAIQRVIDNWKSQWRRHVSALSKLVDYLKQLITEWSKLLELKQTSIFMSNFLNCQIENKVSDYQILAQIGALAVLLGFLGYKEYKIHSSLVKQLIRPIVMRTRKKEKEDEIWQLSQLLLQIESEYESYMKNTKTKEQIMFTALTIFIVFTTARLAELYRAYVISQSNAELIIETSILKQPQRIVQFKLKKADNEKICPMF</sequence>
<evidence type="ECO:0008006" key="3">
    <source>
        <dbReference type="Google" id="ProtNLM"/>
    </source>
</evidence>
<dbReference type="Proteomes" id="UP000324800">
    <property type="component" value="Unassembled WGS sequence"/>
</dbReference>
<accession>A0A5J4V6S9</accession>
<protein>
    <recommendedName>
        <fullName evidence="3">RNase H type-1 domain-containing protein</fullName>
    </recommendedName>
</protein>
<reference evidence="1 2" key="1">
    <citation type="submission" date="2019-03" db="EMBL/GenBank/DDBJ databases">
        <title>Single cell metagenomics reveals metabolic interactions within the superorganism composed of flagellate Streblomastix strix and complex community of Bacteroidetes bacteria on its surface.</title>
        <authorList>
            <person name="Treitli S.C."/>
            <person name="Kolisko M."/>
            <person name="Husnik F."/>
            <person name="Keeling P."/>
            <person name="Hampl V."/>
        </authorList>
    </citation>
    <scope>NUCLEOTIDE SEQUENCE [LARGE SCALE GENOMIC DNA]</scope>
    <source>
        <strain evidence="1">ST1C</strain>
    </source>
</reference>
<gene>
    <name evidence="1" type="ORF">EZS28_026581</name>
</gene>
<evidence type="ECO:0000313" key="1">
    <source>
        <dbReference type="EMBL" id="KAA6377891.1"/>
    </source>
</evidence>
<dbReference type="InterPro" id="IPR052055">
    <property type="entry name" value="Hepadnavirus_pol/RT"/>
</dbReference>
<name>A0A5J4V6S9_9EUKA</name>
<dbReference type="AlphaFoldDB" id="A0A5J4V6S9"/>
<evidence type="ECO:0000313" key="2">
    <source>
        <dbReference type="Proteomes" id="UP000324800"/>
    </source>
</evidence>
<comment type="caution">
    <text evidence="1">The sequence shown here is derived from an EMBL/GenBank/DDBJ whole genome shotgun (WGS) entry which is preliminary data.</text>
</comment>
<proteinExistence type="predicted"/>
<dbReference type="PANTHER" id="PTHR33050">
    <property type="entry name" value="REVERSE TRANSCRIPTASE DOMAIN-CONTAINING PROTEIN"/>
    <property type="match status" value="1"/>
</dbReference>